<dbReference type="SUPFAM" id="SSF56935">
    <property type="entry name" value="Porins"/>
    <property type="match status" value="1"/>
</dbReference>
<accession>A0A5E4PG30</accession>
<keyword evidence="7" id="KW-0998">Cell outer membrane</keyword>
<feature type="chain" id="PRO_5022846187" evidence="8">
    <location>
        <begin position="27"/>
        <end position="472"/>
    </location>
</feature>
<keyword evidence="3" id="KW-1134">Transmembrane beta strand</keyword>
<gene>
    <name evidence="9" type="ORF">AQUSIP_11800</name>
</gene>
<keyword evidence="10" id="KW-1185">Reference proteome</keyword>
<keyword evidence="6" id="KW-0472">Membrane</keyword>
<dbReference type="PANTHER" id="PTHR35093">
    <property type="entry name" value="OUTER MEMBRANE PROTEIN NMB0088-RELATED"/>
    <property type="match status" value="1"/>
</dbReference>
<evidence type="ECO:0000256" key="5">
    <source>
        <dbReference type="ARBA" id="ARBA00022729"/>
    </source>
</evidence>
<evidence type="ECO:0000256" key="8">
    <source>
        <dbReference type="SAM" id="SignalP"/>
    </source>
</evidence>
<evidence type="ECO:0000256" key="2">
    <source>
        <dbReference type="ARBA" id="ARBA00008163"/>
    </source>
</evidence>
<evidence type="ECO:0000256" key="4">
    <source>
        <dbReference type="ARBA" id="ARBA00022692"/>
    </source>
</evidence>
<dbReference type="RefSeq" id="WP_148339148.1">
    <property type="nucleotide sequence ID" value="NZ_LR699119.1"/>
</dbReference>
<dbReference type="InterPro" id="IPR005017">
    <property type="entry name" value="OMPP1/FadL/TodX"/>
</dbReference>
<dbReference type="AlphaFoldDB" id="A0A5E4PG30"/>
<name>A0A5E4PG30_9COXI</name>
<dbReference type="OrthoDB" id="19849at2"/>
<dbReference type="PANTHER" id="PTHR35093:SF8">
    <property type="entry name" value="OUTER MEMBRANE PROTEIN NMB0088-RELATED"/>
    <property type="match status" value="1"/>
</dbReference>
<keyword evidence="5 8" id="KW-0732">Signal</keyword>
<comment type="similarity">
    <text evidence="2">Belongs to the OmpP1/FadL family.</text>
</comment>
<dbReference type="Pfam" id="PF03349">
    <property type="entry name" value="Toluene_X"/>
    <property type="match status" value="1"/>
</dbReference>
<dbReference type="GO" id="GO:0009279">
    <property type="term" value="C:cell outer membrane"/>
    <property type="evidence" value="ECO:0007669"/>
    <property type="project" value="UniProtKB-SubCell"/>
</dbReference>
<keyword evidence="4" id="KW-0812">Transmembrane</keyword>
<evidence type="ECO:0000256" key="1">
    <source>
        <dbReference type="ARBA" id="ARBA00004571"/>
    </source>
</evidence>
<dbReference type="KEGG" id="asip:AQUSIP_11800"/>
<dbReference type="GO" id="GO:0015483">
    <property type="term" value="F:long-chain fatty acid transporting porin activity"/>
    <property type="evidence" value="ECO:0007669"/>
    <property type="project" value="TreeGrafter"/>
</dbReference>
<evidence type="ECO:0000313" key="9">
    <source>
        <dbReference type="EMBL" id="VVC75879.1"/>
    </source>
</evidence>
<feature type="signal peptide" evidence="8">
    <location>
        <begin position="1"/>
        <end position="26"/>
    </location>
</feature>
<evidence type="ECO:0000256" key="3">
    <source>
        <dbReference type="ARBA" id="ARBA00022452"/>
    </source>
</evidence>
<evidence type="ECO:0000256" key="7">
    <source>
        <dbReference type="ARBA" id="ARBA00023237"/>
    </source>
</evidence>
<organism evidence="9 10">
    <name type="scientific">Aquicella siphonis</name>
    <dbReference type="NCBI Taxonomy" id="254247"/>
    <lineage>
        <taxon>Bacteria</taxon>
        <taxon>Pseudomonadati</taxon>
        <taxon>Pseudomonadota</taxon>
        <taxon>Gammaproteobacteria</taxon>
        <taxon>Legionellales</taxon>
        <taxon>Coxiellaceae</taxon>
        <taxon>Aquicella</taxon>
    </lineage>
</organism>
<evidence type="ECO:0000256" key="6">
    <source>
        <dbReference type="ARBA" id="ARBA00023136"/>
    </source>
</evidence>
<sequence length="472" mass="51038">MKRFVMRPLVTVLCASGLLGSTQAMASAFQLWEQDGASVGNYHAGYAAEANDASITWYNPAGITRIKNQQFVLGGSAIASDFKYQGSVGVTELSPVFNPFPIPHFQPVTVNFDSVTAQGGGFSIIPNLQYVAPINDWIGFGFSVDVPFGLKTSYGTTSPMRYAATLTSIRVVDISPALGMQITDKASVGAGFDIQRAYAEFDSVAALIDPSPFSINKTVITSEDTRSTNKANDTGYGFRLGFMYEFNPCTRMGISYHSQVVHHFSGSSKFIGPITEIANAEHGGGPIVSSRATTNVKLPPYTALSVFHKATPSWAFMGTLVYTQWNTFKTLTLNQVAGLVNDPVTLVAPSTDIQISIPENYRNSWNLSLGANYYPTETIIIRSGIGYDQSPVRDRYRNVQLPDSDRYALALGGHFQATKTIGLDVGWSHIFFFGKVKVNPPPQVNGAETVSTNGHVKGGADVLSGQVTWDIV</sequence>
<evidence type="ECO:0000313" key="10">
    <source>
        <dbReference type="Proteomes" id="UP000324194"/>
    </source>
</evidence>
<dbReference type="Gene3D" id="2.40.160.60">
    <property type="entry name" value="Outer membrane protein transport protein (OMPP1/FadL/TodX)"/>
    <property type="match status" value="1"/>
</dbReference>
<comment type="subcellular location">
    <subcellularLocation>
        <location evidence="1">Cell outer membrane</location>
        <topology evidence="1">Multi-pass membrane protein</topology>
    </subcellularLocation>
</comment>
<reference evidence="9 10" key="1">
    <citation type="submission" date="2019-08" db="EMBL/GenBank/DDBJ databases">
        <authorList>
            <person name="Guy L."/>
        </authorList>
    </citation>
    <scope>NUCLEOTIDE SEQUENCE [LARGE SCALE GENOMIC DNA]</scope>
    <source>
        <strain evidence="9 10">SGT-108</strain>
    </source>
</reference>
<dbReference type="EMBL" id="LR699119">
    <property type="protein sequence ID" value="VVC75879.1"/>
    <property type="molecule type" value="Genomic_DNA"/>
</dbReference>
<dbReference type="Proteomes" id="UP000324194">
    <property type="component" value="Chromosome 1"/>
</dbReference>
<proteinExistence type="inferred from homology"/>
<protein>
    <submittedName>
        <fullName evidence="9">47 kDa outer membrane protein</fullName>
    </submittedName>
</protein>